<name>A0A543AGM7_9MICC</name>
<reference evidence="1 2" key="1">
    <citation type="submission" date="2019-06" db="EMBL/GenBank/DDBJ databases">
        <title>Sequencing the genomes of 1000 actinobacteria strains.</title>
        <authorList>
            <person name="Klenk H.-P."/>
        </authorList>
    </citation>
    <scope>NUCLEOTIDE SEQUENCE [LARGE SCALE GENOMIC DNA]</scope>
    <source>
        <strain evidence="1 2">DSM 24083</strain>
    </source>
</reference>
<dbReference type="AlphaFoldDB" id="A0A543AGM7"/>
<dbReference type="Proteomes" id="UP000319746">
    <property type="component" value="Unassembled WGS sequence"/>
</dbReference>
<evidence type="ECO:0000313" key="1">
    <source>
        <dbReference type="EMBL" id="TQL71735.1"/>
    </source>
</evidence>
<comment type="caution">
    <text evidence="1">The sequence shown here is derived from an EMBL/GenBank/DDBJ whole genome shotgun (WGS) entry which is preliminary data.</text>
</comment>
<accession>A0A543AGM7</accession>
<organism evidence="1 2">
    <name type="scientific">Enteractinococcus coprophilus</name>
    <dbReference type="NCBI Taxonomy" id="1027633"/>
    <lineage>
        <taxon>Bacteria</taxon>
        <taxon>Bacillati</taxon>
        <taxon>Actinomycetota</taxon>
        <taxon>Actinomycetes</taxon>
        <taxon>Micrococcales</taxon>
        <taxon>Micrococcaceae</taxon>
    </lineage>
</organism>
<sequence length="142" mass="16210">MHIWAETVEGFSHELGMNFKQDGEGPMFDFLRAVSDIYWFRETNTPLPHNLIKMSAAIQHFLLVFDHAKDELIAAQEFGRDVERATEAYSEMEKAYANNNAIDIVLVGSDSLETVKITHANYFAGRARRLMHNALHLDQMPA</sequence>
<keyword evidence="2" id="KW-1185">Reference proteome</keyword>
<evidence type="ECO:0000313" key="2">
    <source>
        <dbReference type="Proteomes" id="UP000319746"/>
    </source>
</evidence>
<protein>
    <submittedName>
        <fullName evidence="1">Uncharacterized protein</fullName>
    </submittedName>
</protein>
<gene>
    <name evidence="1" type="ORF">FB556_2236</name>
</gene>
<proteinExistence type="predicted"/>
<dbReference type="EMBL" id="VFOU01000003">
    <property type="protein sequence ID" value="TQL71735.1"/>
    <property type="molecule type" value="Genomic_DNA"/>
</dbReference>